<name>A0ABY2FFQ5_9ACTN</name>
<feature type="domain" description="NADPH-dependent reductive aminase-like C-terminal" evidence="4">
    <location>
        <begin position="157"/>
        <end position="284"/>
    </location>
</feature>
<dbReference type="Gene3D" id="3.40.50.720">
    <property type="entry name" value="NAD(P)-binding Rossmann-like Domain"/>
    <property type="match status" value="1"/>
</dbReference>
<dbReference type="PANTHER" id="PTHR43580:SF2">
    <property type="entry name" value="CYTOKINE-LIKE NUCLEAR FACTOR N-PAC"/>
    <property type="match status" value="1"/>
</dbReference>
<proteinExistence type="inferred from homology"/>
<dbReference type="Proteomes" id="UP000295060">
    <property type="component" value="Unassembled WGS sequence"/>
</dbReference>
<comment type="similarity">
    <text evidence="1">Belongs to the HIBADH-related family.</text>
</comment>
<evidence type="ECO:0000259" key="3">
    <source>
        <dbReference type="Pfam" id="PF03446"/>
    </source>
</evidence>
<dbReference type="InterPro" id="IPR048666">
    <property type="entry name" value="RedAm-like_C"/>
</dbReference>
<evidence type="ECO:0000313" key="6">
    <source>
        <dbReference type="Proteomes" id="UP000295060"/>
    </source>
</evidence>
<dbReference type="Pfam" id="PF21761">
    <property type="entry name" value="RedAm-like_C"/>
    <property type="match status" value="1"/>
</dbReference>
<gene>
    <name evidence="5" type="ORF">EV137_3571</name>
</gene>
<accession>A0ABY2FFQ5</accession>
<dbReference type="PIRSF" id="PIRSF000103">
    <property type="entry name" value="HIBADH"/>
    <property type="match status" value="1"/>
</dbReference>
<sequence>MSSREAVTVIGLGSMGSTMARTFVAAGHPTTVWNRTPGKADGLGAVPAATAAEAVAASKVVVISQVDYGAMFESLADADLRGRVLFNLSSDSPDRLRKATEWVAGRGGTLVTGGIMVPPPGIGQPGSYVFYAGSEQAVAAHQATLEVLGRVDHVGTDPGQAMLYYQAMLNIFWTTLISYFYSATLVGSAEKLRPYAATMLTDLTEDGPMGFLRILTAELESGEHPGAENNLHMQAVGAEHAVQAFTEAGLDVTVPGAVAALFARADAAGYGADGLSALVEMVRKPS</sequence>
<dbReference type="InterPro" id="IPR006115">
    <property type="entry name" value="6PGDH_NADP-bd"/>
</dbReference>
<evidence type="ECO:0000256" key="2">
    <source>
        <dbReference type="ARBA" id="ARBA00023002"/>
    </source>
</evidence>
<feature type="domain" description="6-phosphogluconate dehydrogenase NADP-binding" evidence="3">
    <location>
        <begin position="7"/>
        <end position="150"/>
    </location>
</feature>
<keyword evidence="2" id="KW-0560">Oxidoreductase</keyword>
<dbReference type="InterPro" id="IPR015815">
    <property type="entry name" value="HIBADH-related"/>
</dbReference>
<dbReference type="PANTHER" id="PTHR43580">
    <property type="entry name" value="OXIDOREDUCTASE GLYR1-RELATED"/>
    <property type="match status" value="1"/>
</dbReference>
<dbReference type="SUPFAM" id="SSF51735">
    <property type="entry name" value="NAD(P)-binding Rossmann-fold domains"/>
    <property type="match status" value="1"/>
</dbReference>
<dbReference type="RefSeq" id="WP_134130034.1">
    <property type="nucleotide sequence ID" value="NZ_SODU01000002.1"/>
</dbReference>
<organism evidence="5 6">
    <name type="scientific">Kribbella pratensis</name>
    <dbReference type="NCBI Taxonomy" id="2512112"/>
    <lineage>
        <taxon>Bacteria</taxon>
        <taxon>Bacillati</taxon>
        <taxon>Actinomycetota</taxon>
        <taxon>Actinomycetes</taxon>
        <taxon>Propionibacteriales</taxon>
        <taxon>Kribbellaceae</taxon>
        <taxon>Kribbella</taxon>
    </lineage>
</organism>
<dbReference type="Gene3D" id="1.10.1040.10">
    <property type="entry name" value="N-(1-d-carboxylethyl)-l-norvaline Dehydrogenase, domain 2"/>
    <property type="match status" value="1"/>
</dbReference>
<protein>
    <submittedName>
        <fullName evidence="5">3-hydroxyisobutyrate dehydrogenase-like beta-hydroxyacid dehydrogenase</fullName>
    </submittedName>
</protein>
<comment type="caution">
    <text evidence="5">The sequence shown here is derived from an EMBL/GenBank/DDBJ whole genome shotgun (WGS) entry which is preliminary data.</text>
</comment>
<dbReference type="EMBL" id="SODU01000002">
    <property type="protein sequence ID" value="TDW89771.1"/>
    <property type="molecule type" value="Genomic_DNA"/>
</dbReference>
<dbReference type="InterPro" id="IPR013328">
    <property type="entry name" value="6PGD_dom2"/>
</dbReference>
<keyword evidence="6" id="KW-1185">Reference proteome</keyword>
<evidence type="ECO:0000313" key="5">
    <source>
        <dbReference type="EMBL" id="TDW89771.1"/>
    </source>
</evidence>
<dbReference type="InterPro" id="IPR051265">
    <property type="entry name" value="HIBADH-related_NP60_sf"/>
</dbReference>
<dbReference type="Pfam" id="PF03446">
    <property type="entry name" value="NAD_binding_2"/>
    <property type="match status" value="1"/>
</dbReference>
<reference evidence="5 6" key="1">
    <citation type="submission" date="2019-03" db="EMBL/GenBank/DDBJ databases">
        <title>Genomic Encyclopedia of Type Strains, Phase III (KMG-III): the genomes of soil and plant-associated and newly described type strains.</title>
        <authorList>
            <person name="Whitman W."/>
        </authorList>
    </citation>
    <scope>NUCLEOTIDE SEQUENCE [LARGE SCALE GENOMIC DNA]</scope>
    <source>
        <strain evidence="5 6">VKMAc-2574</strain>
    </source>
</reference>
<evidence type="ECO:0000259" key="4">
    <source>
        <dbReference type="Pfam" id="PF21761"/>
    </source>
</evidence>
<evidence type="ECO:0000256" key="1">
    <source>
        <dbReference type="ARBA" id="ARBA00009080"/>
    </source>
</evidence>
<dbReference type="InterPro" id="IPR036291">
    <property type="entry name" value="NAD(P)-bd_dom_sf"/>
</dbReference>